<dbReference type="InterPro" id="IPR021228">
    <property type="entry name" value="BrxD"/>
</dbReference>
<organism evidence="1 2">
    <name type="scientific">candidate division WOR-3 bacterium</name>
    <dbReference type="NCBI Taxonomy" id="2052148"/>
    <lineage>
        <taxon>Bacteria</taxon>
        <taxon>Bacteria division WOR-3</taxon>
    </lineage>
</organism>
<dbReference type="Pfam" id="PF10923">
    <property type="entry name" value="BrxC_BrxD"/>
    <property type="match status" value="1"/>
</dbReference>
<dbReference type="Gene3D" id="3.40.50.300">
    <property type="entry name" value="P-loop containing nucleotide triphosphate hydrolases"/>
    <property type="match status" value="1"/>
</dbReference>
<reference evidence="1" key="1">
    <citation type="journal article" date="2020" name="mSystems">
        <title>Genome- and Community-Level Interaction Insights into Carbon Utilization and Element Cycling Functions of Hydrothermarchaeota in Hydrothermal Sediment.</title>
        <authorList>
            <person name="Zhou Z."/>
            <person name="Liu Y."/>
            <person name="Xu W."/>
            <person name="Pan J."/>
            <person name="Luo Z.H."/>
            <person name="Li M."/>
        </authorList>
    </citation>
    <scope>NUCLEOTIDE SEQUENCE</scope>
    <source>
        <strain evidence="1">HyVt-388</strain>
    </source>
</reference>
<dbReference type="EMBL" id="DRIG01000072">
    <property type="protein sequence ID" value="HEC78809.1"/>
    <property type="molecule type" value="Genomic_DNA"/>
</dbReference>
<evidence type="ECO:0008006" key="3">
    <source>
        <dbReference type="Google" id="ProtNLM"/>
    </source>
</evidence>
<dbReference type="Proteomes" id="UP000885826">
    <property type="component" value="Unassembled WGS sequence"/>
</dbReference>
<evidence type="ECO:0000313" key="2">
    <source>
        <dbReference type="Proteomes" id="UP000885826"/>
    </source>
</evidence>
<protein>
    <recommendedName>
        <fullName evidence="3">ATP-binding protein</fullName>
    </recommendedName>
</protein>
<dbReference type="SUPFAM" id="SSF52540">
    <property type="entry name" value="P-loop containing nucleoside triphosphate hydrolases"/>
    <property type="match status" value="1"/>
</dbReference>
<evidence type="ECO:0000313" key="1">
    <source>
        <dbReference type="EMBL" id="HEC78809.1"/>
    </source>
</evidence>
<gene>
    <name evidence="1" type="ORF">ENI34_06665</name>
</gene>
<comment type="caution">
    <text evidence="1">The sequence shown here is derived from an EMBL/GenBank/DDBJ whole genome shotgun (WGS) entry which is preliminary data.</text>
</comment>
<sequence>MLEHEVHHPQYGRGIVKQTRHKGFEILVAFEDGLTRWVRLDELTETGITQITKSLVPAPSVLSYEHLKSRRMIEAFRLGIVPYDCVEKFTFGRDSEAKKIMNWLNSPNESNFLIIGEYGTGKTHLLHYALGNALQNGFAIAWVEMDPNEAPFYKPKRVYNHLIKNFKYRDTQTGQLKGFRDFLKCALAAGVFQNHIYFKYLIKRKDEIFWEWVEGSESSLRPRKWIENYWDYYQFLPGLYDYSTAANIYCYLLSSLGWAAKQVLGLQGLLLVFDEAETVSITKYSYQDGKAKNFLKGLIRTASNDKNLLEEPMKSDLDYCGTGEGPNVPFLYKIPSGLKLLFAFTSLDWNYEYIWDRSYRKVPKIRELERMPKIDLEPLPDDTLKEVFEHICLLYNSSYDFLEEDLTVDKLFREVNTQSGRTRLFVKGSVEALDLVRFNPEKDLDKVLQ</sequence>
<proteinExistence type="predicted"/>
<dbReference type="InterPro" id="IPR027417">
    <property type="entry name" value="P-loop_NTPase"/>
</dbReference>
<name>A0A9C9EMS1_UNCW3</name>
<dbReference type="AlphaFoldDB" id="A0A9C9EMS1"/>
<accession>A0A9C9EMS1</accession>